<feature type="compositionally biased region" description="Basic and acidic residues" evidence="1">
    <location>
        <begin position="416"/>
        <end position="516"/>
    </location>
</feature>
<evidence type="ECO:0000259" key="2">
    <source>
        <dbReference type="PROSITE" id="PS50090"/>
    </source>
</evidence>
<feature type="domain" description="HTH myb-type" evidence="3">
    <location>
        <begin position="305"/>
        <end position="352"/>
    </location>
</feature>
<dbReference type="InterPro" id="IPR001005">
    <property type="entry name" value="SANT/Myb"/>
</dbReference>
<evidence type="ECO:0000256" key="1">
    <source>
        <dbReference type="SAM" id="MobiDB-lite"/>
    </source>
</evidence>
<dbReference type="CDD" id="cd00167">
    <property type="entry name" value="SANT"/>
    <property type="match status" value="1"/>
</dbReference>
<proteinExistence type="predicted"/>
<feature type="region of interest" description="Disordered" evidence="1">
    <location>
        <begin position="416"/>
        <end position="617"/>
    </location>
</feature>
<dbReference type="RefSeq" id="XP_041138208.1">
    <property type="nucleotide sequence ID" value="XM_041279994.1"/>
</dbReference>
<dbReference type="InterPro" id="IPR017930">
    <property type="entry name" value="Myb_dom"/>
</dbReference>
<sequence>MLKLAGPTQQLPLHICPTSKMYPNSSAAYNAPQNLALSSSSALSTERHLGDQRQHQLPQPQQAQQPQQPQQPQQAQQQYPVLSYPPGATARSQFATPPQVAPAALQPPAQYFQYSPAYAVGPNQQSPQFPHVSIPAQPYVYERSIPQYYSQLPVAPASPYGYQAQAAAAQLPAEVTLRAPPPAPAPARPSAQQLQPAYSMIQMRAQSQYGMAPSPPPQAASMPAFPVMRMASVPTMRGLQAQAQIQAQAQAQAQAELRAQRRPSYEHPFVGSSYILYSSKPLPVSGARPGADAIIETSGRRSSSAWPPEDDRLLRKLKEEKKLGWREIASYFPNRTLNACQFRWRRLVIGVSGKKDKNQGVIEEVTVGNENDDVKIKSEKRRETMLSEIKEGEDEDIKDGENESIIKREEENVKVEDGEDMKVKKEDTLNDGKSRDIKVKNEDMLNDGKEKDMKDKKEDILNDKNEKEIKDTNEDTLNEEKGKDTVKDEKSNDEKIQNKSKTQNEDQNREKVKSVDNETAEEILDRDIHKMDNTNENIIERKSEPSMQKESNAKSRDSSKKSRLLHSDDHSSPKQSGISHKRKLSLNKENDSFEKYQPQPKRICTSPSRSNISKLLN</sequence>
<dbReference type="AlphaFoldDB" id="A0A871RC36"/>
<evidence type="ECO:0008006" key="6">
    <source>
        <dbReference type="Google" id="ProtNLM"/>
    </source>
</evidence>
<feature type="domain" description="Myb-like" evidence="2">
    <location>
        <begin position="298"/>
        <end position="348"/>
    </location>
</feature>
<feature type="compositionally biased region" description="Polar residues" evidence="1">
    <location>
        <begin position="605"/>
        <end position="617"/>
    </location>
</feature>
<dbReference type="EMBL" id="CP063136">
    <property type="protein sequence ID" value="QOU21715.1"/>
    <property type="molecule type" value="Genomic_DNA"/>
</dbReference>
<gene>
    <name evidence="4" type="ORF">BRETT_001441</name>
</gene>
<accession>A0A871RC36</accession>
<dbReference type="SMART" id="SM00717">
    <property type="entry name" value="SANT"/>
    <property type="match status" value="1"/>
</dbReference>
<dbReference type="GeneID" id="64573366"/>
<reference evidence="4" key="2">
    <citation type="journal article" name="BMC Genomics">
        <title>New genome assemblies reveal patterns of domestication and adaptation across Brettanomyces (Dekkera) species.</title>
        <authorList>
            <person name="Roach M.J."/>
            <person name="Borneman A.R."/>
        </authorList>
    </citation>
    <scope>NUCLEOTIDE SEQUENCE</scope>
    <source>
        <strain evidence="4">UCD 2041</strain>
    </source>
</reference>
<evidence type="ECO:0000313" key="4">
    <source>
        <dbReference type="EMBL" id="QOU21715.1"/>
    </source>
</evidence>
<feature type="compositionally biased region" description="Basic and acidic residues" evidence="1">
    <location>
        <begin position="523"/>
        <end position="544"/>
    </location>
</feature>
<dbReference type="KEGG" id="bbrx:BRETT_001441"/>
<dbReference type="OrthoDB" id="2143914at2759"/>
<evidence type="ECO:0000313" key="5">
    <source>
        <dbReference type="Proteomes" id="UP000663131"/>
    </source>
</evidence>
<evidence type="ECO:0000259" key="3">
    <source>
        <dbReference type="PROSITE" id="PS51294"/>
    </source>
</evidence>
<organism evidence="4 5">
    <name type="scientific">Dekkera bruxellensis</name>
    <name type="common">Brettanomyces custersii</name>
    <dbReference type="NCBI Taxonomy" id="5007"/>
    <lineage>
        <taxon>Eukaryota</taxon>
        <taxon>Fungi</taxon>
        <taxon>Dikarya</taxon>
        <taxon>Ascomycota</taxon>
        <taxon>Saccharomycotina</taxon>
        <taxon>Pichiomycetes</taxon>
        <taxon>Pichiales</taxon>
        <taxon>Pichiaceae</taxon>
        <taxon>Brettanomyces</taxon>
    </lineage>
</organism>
<dbReference type="Gene3D" id="1.10.10.60">
    <property type="entry name" value="Homeodomain-like"/>
    <property type="match status" value="1"/>
</dbReference>
<feature type="region of interest" description="Disordered" evidence="1">
    <location>
        <begin position="38"/>
        <end position="78"/>
    </location>
</feature>
<dbReference type="Pfam" id="PF13921">
    <property type="entry name" value="Myb_DNA-bind_6"/>
    <property type="match status" value="1"/>
</dbReference>
<dbReference type="Proteomes" id="UP000663131">
    <property type="component" value="Chromosome 8"/>
</dbReference>
<dbReference type="PROSITE" id="PS50090">
    <property type="entry name" value="MYB_LIKE"/>
    <property type="match status" value="1"/>
</dbReference>
<dbReference type="SUPFAM" id="SSF46689">
    <property type="entry name" value="Homeodomain-like"/>
    <property type="match status" value="1"/>
</dbReference>
<feature type="compositionally biased region" description="Low complexity" evidence="1">
    <location>
        <begin position="55"/>
        <end position="78"/>
    </location>
</feature>
<feature type="compositionally biased region" description="Basic and acidic residues" evidence="1">
    <location>
        <begin position="551"/>
        <end position="572"/>
    </location>
</feature>
<name>A0A871RC36_DEKBR</name>
<dbReference type="InterPro" id="IPR009057">
    <property type="entry name" value="Homeodomain-like_sf"/>
</dbReference>
<protein>
    <recommendedName>
        <fullName evidence="6">Myb-like domain-containing protein</fullName>
    </recommendedName>
</protein>
<feature type="compositionally biased region" description="Basic and acidic residues" evidence="1">
    <location>
        <begin position="45"/>
        <end position="54"/>
    </location>
</feature>
<dbReference type="PROSITE" id="PS51294">
    <property type="entry name" value="HTH_MYB"/>
    <property type="match status" value="1"/>
</dbReference>
<reference evidence="4" key="1">
    <citation type="submission" date="2020-10" db="EMBL/GenBank/DDBJ databases">
        <authorList>
            <person name="Palmer J.M."/>
        </authorList>
    </citation>
    <scope>NUCLEOTIDE SEQUENCE</scope>
    <source>
        <strain evidence="4">UCD 2041</strain>
    </source>
</reference>